<sequence>MGVPAFYRWLAEKYPMVIVDAIEEEPVVIEGVQIPVDTSKENPNDIEYDNLYLDMNGIIHPCFHPEDRPSPTSFDEVFECMFDYIDRLFCMVRPRKLLYMAIDGVAPRAKMNQQRSRRFRAAKDAADAAEEEARLREEFEREGRKLPLKEESQTFDSNVITPGTEFMAVLSVALQYYVHLRLNNDPGWQNIKVILSDANVPGEGEHKIMSYIRLQRNLKGFDPNTRHCLYGLDADLIMLALATHEVHFSILREIVFTPGQDKCFLCGQMGHMAANCEGKAKRKAGEFDEKGDAIVAKKPFQFLNIWTLREYLEHEMRIPNLSFEIEFERIVDDFIFICFFVGNDFLPHMPTLEIREGAINLLMAVYKKEFKALGGYLTDGSKPNLSKVEHFIQAVGSYEDRIFQKRARLHQRQAERIKRDKSHARRGDDAGPQAQPESLVAVSRFHGARLASAPSPSPYEQSGHRKHNERHSPHKVARLTSSGASVSAAIVEAENSLETDVQDNKDELKAKLKEVLREKSDAFNSKNPEEDKIKLGEPGWRERYYEEKFSAETPEEREIIRKDVVLKYTEGLCWVMHYYYEGVCSWNWFYPYHYAPFASDLKGLGELNITFNLGTPFKPFDQLLGVFPAASSHALPEPYRKLMSDPESPIIDFYPIDFEVDMNGKRYAWQGIAKLPFIDETRLLSEVRKIENSLTPDETRRNAIMFDLLFVNSCHPLSACISTLDNKCRNMSDSKRAEIKEQIDPNKRDTCSGGMNGYLSLCGGEPCPPIFRSPVASMEDIMDNHVICAIYRLPDPHKHITQPPEGVKFPKKIVTIGDLKPEPVLWHDDSGRRHYQQQSARQNPPGSISGPELGEAAHRLVVNSLQGKVGTNGYRHPNNGPPQSYAGPRGHPQPYPPVQGQPQFRPYPAAPAPQQYGYNQSYVPPPAHNPHHQSNYHERNHHQHHRSHPYGRNNHGNGGNARHGYHQPSGNNQNARFVNAPGAHASHPRQNFQSSRPPSQNWVPRNNSNDPRANGQHPPPNQYSVLDRRGNNNRKPMPPHGYSHK</sequence>
<dbReference type="InterPro" id="IPR036875">
    <property type="entry name" value="Znf_CCHC_sf"/>
</dbReference>
<evidence type="ECO:0000256" key="13">
    <source>
        <dbReference type="PIRNR" id="PIRNR037239"/>
    </source>
</evidence>
<dbReference type="CDD" id="cd18673">
    <property type="entry name" value="PIN_XRN1-2-like"/>
    <property type="match status" value="1"/>
</dbReference>
<feature type="compositionally biased region" description="Polar residues" evidence="16">
    <location>
        <begin position="988"/>
        <end position="1011"/>
    </location>
</feature>
<dbReference type="Pfam" id="PF03159">
    <property type="entry name" value="XRN_N"/>
    <property type="match status" value="1"/>
</dbReference>
<reference evidence="18 19" key="1">
    <citation type="submission" date="2024-03" db="EMBL/GenBank/DDBJ databases">
        <authorList>
            <person name="Martinez-Hernandez J."/>
        </authorList>
    </citation>
    <scope>NUCLEOTIDE SEQUENCE [LARGE SCALE GENOMIC DNA]</scope>
</reference>
<feature type="region of interest" description="Disordered" evidence="16">
    <location>
        <begin position="450"/>
        <end position="483"/>
    </location>
</feature>
<dbReference type="PANTHER" id="PTHR12341">
    <property type="entry name" value="5'-&gt;3' EXORIBONUCLEASE"/>
    <property type="match status" value="1"/>
</dbReference>
<dbReference type="Proteomes" id="UP001497480">
    <property type="component" value="Unassembled WGS sequence"/>
</dbReference>
<evidence type="ECO:0000256" key="3">
    <source>
        <dbReference type="ARBA" id="ARBA00022552"/>
    </source>
</evidence>
<dbReference type="GO" id="GO:0008270">
    <property type="term" value="F:zinc ion binding"/>
    <property type="evidence" value="ECO:0007669"/>
    <property type="project" value="UniProtKB-KW"/>
</dbReference>
<keyword evidence="7 14" id="KW-0863">Zinc-finger</keyword>
<dbReference type="InterPro" id="IPR027073">
    <property type="entry name" value="5_3_exoribonuclease"/>
</dbReference>
<evidence type="ECO:0000313" key="18">
    <source>
        <dbReference type="EMBL" id="CAL0332644.1"/>
    </source>
</evidence>
<feature type="compositionally biased region" description="Basic residues" evidence="16">
    <location>
        <begin position="464"/>
        <end position="477"/>
    </location>
</feature>
<evidence type="ECO:0000256" key="11">
    <source>
        <dbReference type="ARBA" id="ARBA00023054"/>
    </source>
</evidence>
<feature type="coiled-coil region" evidence="15">
    <location>
        <begin position="112"/>
        <end position="142"/>
    </location>
</feature>
<keyword evidence="5 13" id="KW-0540">Nuclease</keyword>
<evidence type="ECO:0000256" key="5">
    <source>
        <dbReference type="ARBA" id="ARBA00022722"/>
    </source>
</evidence>
<evidence type="ECO:0000256" key="7">
    <source>
        <dbReference type="ARBA" id="ARBA00022771"/>
    </source>
</evidence>
<evidence type="ECO:0000313" key="19">
    <source>
        <dbReference type="Proteomes" id="UP001497480"/>
    </source>
</evidence>
<evidence type="ECO:0000256" key="4">
    <source>
        <dbReference type="ARBA" id="ARBA00022664"/>
    </source>
</evidence>
<dbReference type="SUPFAM" id="SSF57756">
    <property type="entry name" value="Retrovirus zinc finger-like domains"/>
    <property type="match status" value="1"/>
</dbReference>
<accession>A0AAV1YF54</accession>
<feature type="coiled-coil region" evidence="15">
    <location>
        <begin position="498"/>
        <end position="525"/>
    </location>
</feature>
<dbReference type="FunFam" id="3.40.50.12390:FF:000003">
    <property type="entry name" value="5'-3' exoribonuclease"/>
    <property type="match status" value="1"/>
</dbReference>
<feature type="region of interest" description="Disordered" evidence="16">
    <location>
        <begin position="824"/>
        <end position="852"/>
    </location>
</feature>
<gene>
    <name evidence="18" type="ORF">LLUT_LOCUS33704</name>
</gene>
<dbReference type="Gene3D" id="3.40.50.12390">
    <property type="match status" value="2"/>
</dbReference>
<dbReference type="InterPro" id="IPR004859">
    <property type="entry name" value="Xrn1_N"/>
</dbReference>
<feature type="region of interest" description="Disordered" evidence="16">
    <location>
        <begin position="868"/>
        <end position="1045"/>
    </location>
</feature>
<evidence type="ECO:0000256" key="9">
    <source>
        <dbReference type="ARBA" id="ARBA00022833"/>
    </source>
</evidence>
<dbReference type="Pfam" id="PF17846">
    <property type="entry name" value="XRN_M"/>
    <property type="match status" value="1"/>
</dbReference>
<dbReference type="AlphaFoldDB" id="A0AAV1YF54"/>
<evidence type="ECO:0000256" key="1">
    <source>
        <dbReference type="ARBA" id="ARBA00004123"/>
    </source>
</evidence>
<organism evidence="18 19">
    <name type="scientific">Lupinus luteus</name>
    <name type="common">European yellow lupine</name>
    <dbReference type="NCBI Taxonomy" id="3873"/>
    <lineage>
        <taxon>Eukaryota</taxon>
        <taxon>Viridiplantae</taxon>
        <taxon>Streptophyta</taxon>
        <taxon>Embryophyta</taxon>
        <taxon>Tracheophyta</taxon>
        <taxon>Spermatophyta</taxon>
        <taxon>Magnoliopsida</taxon>
        <taxon>eudicotyledons</taxon>
        <taxon>Gunneridae</taxon>
        <taxon>Pentapetalae</taxon>
        <taxon>rosids</taxon>
        <taxon>fabids</taxon>
        <taxon>Fabales</taxon>
        <taxon>Fabaceae</taxon>
        <taxon>Papilionoideae</taxon>
        <taxon>50 kb inversion clade</taxon>
        <taxon>genistoids sensu lato</taxon>
        <taxon>core genistoids</taxon>
        <taxon>Genisteae</taxon>
        <taxon>Lupinus</taxon>
    </lineage>
</organism>
<evidence type="ECO:0000256" key="16">
    <source>
        <dbReference type="SAM" id="MobiDB-lite"/>
    </source>
</evidence>
<comment type="similarity">
    <text evidence="2 13">Belongs to the 5'-3' exonuclease family. XRN2/RAT1 subfamily.</text>
</comment>
<dbReference type="PROSITE" id="PS50158">
    <property type="entry name" value="ZF_CCHC"/>
    <property type="match status" value="1"/>
</dbReference>
<dbReference type="GO" id="GO:0010587">
    <property type="term" value="P:miRNA catabolic process"/>
    <property type="evidence" value="ECO:0007669"/>
    <property type="project" value="UniProtKB-ARBA"/>
</dbReference>
<keyword evidence="4 13" id="KW-0507">mRNA processing</keyword>
<evidence type="ECO:0000256" key="12">
    <source>
        <dbReference type="ARBA" id="ARBA00023242"/>
    </source>
</evidence>
<dbReference type="InterPro" id="IPR041412">
    <property type="entry name" value="Xrn1_helical"/>
</dbReference>
<keyword evidence="3" id="KW-0698">rRNA processing</keyword>
<dbReference type="EC" id="3.1.13.-" evidence="13"/>
<keyword evidence="9" id="KW-0862">Zinc</keyword>
<dbReference type="SMART" id="SM00343">
    <property type="entry name" value="ZnF_C2HC"/>
    <property type="match status" value="1"/>
</dbReference>
<name>A0AAV1YF54_LUPLU</name>
<keyword evidence="12" id="KW-0539">Nucleus</keyword>
<dbReference type="PANTHER" id="PTHR12341:SF41">
    <property type="entry name" value="5'-3' EXORIBONUCLEASE 2"/>
    <property type="match status" value="1"/>
</dbReference>
<dbReference type="Gene3D" id="1.25.40.1050">
    <property type="match status" value="1"/>
</dbReference>
<evidence type="ECO:0000256" key="6">
    <source>
        <dbReference type="ARBA" id="ARBA00022723"/>
    </source>
</evidence>
<feature type="compositionally biased region" description="Basic residues" evidence="16">
    <location>
        <begin position="939"/>
        <end position="949"/>
    </location>
</feature>
<proteinExistence type="inferred from homology"/>
<comment type="caution">
    <text evidence="18">The sequence shown here is derived from an EMBL/GenBank/DDBJ whole genome shotgun (WGS) entry which is preliminary data.</text>
</comment>
<feature type="compositionally biased region" description="Low complexity" evidence="16">
    <location>
        <begin position="900"/>
        <end position="920"/>
    </location>
</feature>
<keyword evidence="19" id="KW-1185">Reference proteome</keyword>
<dbReference type="GO" id="GO:0006364">
    <property type="term" value="P:rRNA processing"/>
    <property type="evidence" value="ECO:0007669"/>
    <property type="project" value="UniProtKB-KW"/>
</dbReference>
<dbReference type="GO" id="GO:0000956">
    <property type="term" value="P:nuclear-transcribed mRNA catabolic process"/>
    <property type="evidence" value="ECO:0007669"/>
    <property type="project" value="TreeGrafter"/>
</dbReference>
<dbReference type="Pfam" id="PF00098">
    <property type="entry name" value="zf-CCHC"/>
    <property type="match status" value="1"/>
</dbReference>
<dbReference type="GO" id="GO:0004534">
    <property type="term" value="F:5'-3' RNA exonuclease activity"/>
    <property type="evidence" value="ECO:0007669"/>
    <property type="project" value="UniProtKB-UniRule"/>
</dbReference>
<comment type="subcellular location">
    <subcellularLocation>
        <location evidence="1">Nucleus</location>
    </subcellularLocation>
</comment>
<keyword evidence="8 13" id="KW-0378">Hydrolase</keyword>
<feature type="compositionally biased region" description="Polar residues" evidence="16">
    <location>
        <begin position="836"/>
        <end position="846"/>
    </location>
</feature>
<evidence type="ECO:0000259" key="17">
    <source>
        <dbReference type="PROSITE" id="PS50158"/>
    </source>
</evidence>
<evidence type="ECO:0000256" key="8">
    <source>
        <dbReference type="ARBA" id="ARBA00022801"/>
    </source>
</evidence>
<dbReference type="GO" id="GO:0005634">
    <property type="term" value="C:nucleus"/>
    <property type="evidence" value="ECO:0007669"/>
    <property type="project" value="UniProtKB-SubCell"/>
</dbReference>
<protein>
    <recommendedName>
        <fullName evidence="13">5'-3' exoribonuclease</fullName>
        <ecNumber evidence="13">3.1.13.-</ecNumber>
    </recommendedName>
</protein>
<feature type="region of interest" description="Disordered" evidence="16">
    <location>
        <begin position="413"/>
        <end position="436"/>
    </location>
</feature>
<comment type="function">
    <text evidence="13">Possesses 5'-&gt;3' exoribonuclease activity. Acts as an endogenous post-transcriptional gene silencing (PTGS) suppressor.</text>
</comment>
<dbReference type="FunFam" id="3.40.50.12390:FF:000001">
    <property type="entry name" value="5'-3' exoribonuclease"/>
    <property type="match status" value="1"/>
</dbReference>
<evidence type="ECO:0000256" key="10">
    <source>
        <dbReference type="ARBA" id="ARBA00022839"/>
    </source>
</evidence>
<evidence type="ECO:0000256" key="14">
    <source>
        <dbReference type="PROSITE-ProRule" id="PRU00047"/>
    </source>
</evidence>
<dbReference type="InterPro" id="IPR001878">
    <property type="entry name" value="Znf_CCHC"/>
</dbReference>
<keyword evidence="10 13" id="KW-0269">Exonuclease</keyword>
<dbReference type="GO" id="GO:0003723">
    <property type="term" value="F:RNA binding"/>
    <property type="evidence" value="ECO:0007669"/>
    <property type="project" value="TreeGrafter"/>
</dbReference>
<evidence type="ECO:0000256" key="2">
    <source>
        <dbReference type="ARBA" id="ARBA00006994"/>
    </source>
</evidence>
<dbReference type="PIRSF" id="PIRSF037239">
    <property type="entry name" value="Exonuclease_Xrn2"/>
    <property type="match status" value="1"/>
</dbReference>
<dbReference type="GO" id="GO:0006397">
    <property type="term" value="P:mRNA processing"/>
    <property type="evidence" value="ECO:0007669"/>
    <property type="project" value="UniProtKB-UniRule"/>
</dbReference>
<keyword evidence="6" id="KW-0479">Metal-binding</keyword>
<evidence type="ECO:0000256" key="15">
    <source>
        <dbReference type="SAM" id="Coils"/>
    </source>
</evidence>
<dbReference type="EMBL" id="CAXHTB010000024">
    <property type="protein sequence ID" value="CAL0332644.1"/>
    <property type="molecule type" value="Genomic_DNA"/>
</dbReference>
<keyword evidence="11 15" id="KW-0175">Coiled coil</keyword>
<feature type="domain" description="CCHC-type" evidence="17">
    <location>
        <begin position="262"/>
        <end position="276"/>
    </location>
</feature>
<dbReference type="FunFam" id="1.25.40.1050:FF:000002">
    <property type="entry name" value="5'-3' exoribonuclease"/>
    <property type="match status" value="1"/>
</dbReference>
<dbReference type="InterPro" id="IPR017151">
    <property type="entry name" value="Xrn2/3/4"/>
</dbReference>